<keyword evidence="7" id="KW-1185">Reference proteome</keyword>
<evidence type="ECO:0000259" key="5">
    <source>
        <dbReference type="Pfam" id="PF07970"/>
    </source>
</evidence>
<proteinExistence type="inferred from homology"/>
<feature type="transmembrane region" description="Helical" evidence="4">
    <location>
        <begin position="27"/>
        <end position="49"/>
    </location>
</feature>
<organism evidence="6 7">
    <name type="scientific">Drosophila madeirensis</name>
    <name type="common">Fruit fly</name>
    <dbReference type="NCBI Taxonomy" id="30013"/>
    <lineage>
        <taxon>Eukaryota</taxon>
        <taxon>Metazoa</taxon>
        <taxon>Ecdysozoa</taxon>
        <taxon>Arthropoda</taxon>
        <taxon>Hexapoda</taxon>
        <taxon>Insecta</taxon>
        <taxon>Pterygota</taxon>
        <taxon>Neoptera</taxon>
        <taxon>Endopterygota</taxon>
        <taxon>Diptera</taxon>
        <taxon>Brachycera</taxon>
        <taxon>Muscomorpha</taxon>
        <taxon>Ephydroidea</taxon>
        <taxon>Drosophilidae</taxon>
        <taxon>Drosophila</taxon>
        <taxon>Sophophora</taxon>
    </lineage>
</organism>
<gene>
    <name evidence="6" type="ORF">DMAD_05160</name>
</gene>
<evidence type="ECO:0000256" key="3">
    <source>
        <dbReference type="ARBA" id="ARBA00040493"/>
    </source>
</evidence>
<reference evidence="6 7" key="1">
    <citation type="submission" date="2024-02" db="EMBL/GenBank/DDBJ databases">
        <title>A chromosome-level genome assembly of Drosophila madeirensis, a fruit fly species endemic to Madeira island.</title>
        <authorList>
            <person name="Tomihara K."/>
            <person name="Llopart A."/>
            <person name="Yamamoto D."/>
        </authorList>
    </citation>
    <scope>NUCLEOTIDE SEQUENCE [LARGE SCALE GENOMIC DNA]</scope>
    <source>
        <strain evidence="6 7">RF1</strain>
    </source>
</reference>
<comment type="subcellular location">
    <subcellularLocation>
        <location evidence="1">Golgi apparatus</location>
        <location evidence="1">cis-Golgi network membrane</location>
        <topology evidence="1">Multi-pass membrane protein</topology>
    </subcellularLocation>
</comment>
<protein>
    <recommendedName>
        <fullName evidence="3">Endoplasmic reticulum-Golgi intermediate compartment protein 3</fullName>
    </recommendedName>
</protein>
<accession>A0AAU9FLY9</accession>
<dbReference type="GO" id="GO:0006890">
    <property type="term" value="P:retrograde vesicle-mediated transport, Golgi to endoplasmic reticulum"/>
    <property type="evidence" value="ECO:0007669"/>
    <property type="project" value="TreeGrafter"/>
</dbReference>
<dbReference type="PANTHER" id="PTHR10984">
    <property type="entry name" value="ENDOPLASMIC RETICULUM-GOLGI INTERMEDIATE COMPARTMENT PROTEIN"/>
    <property type="match status" value="1"/>
</dbReference>
<dbReference type="AlphaFoldDB" id="A0AAU9FLY9"/>
<sequence>MPGIFFSYELSPLMVKYAQKHSSFGHFATNCCSIIGGVFTVAGIFAVLLNNSWEAIQRKLDVGKLS</sequence>
<dbReference type="Pfam" id="PF07970">
    <property type="entry name" value="COPIIcoated_ERV"/>
    <property type="match status" value="1"/>
</dbReference>
<dbReference type="InterPro" id="IPR012936">
    <property type="entry name" value="Erv_C"/>
</dbReference>
<dbReference type="InterPro" id="IPR045888">
    <property type="entry name" value="Erv"/>
</dbReference>
<evidence type="ECO:0000313" key="7">
    <source>
        <dbReference type="Proteomes" id="UP001500889"/>
    </source>
</evidence>
<evidence type="ECO:0000313" key="6">
    <source>
        <dbReference type="EMBL" id="BFF96541.1"/>
    </source>
</evidence>
<keyword evidence="4" id="KW-0812">Transmembrane</keyword>
<keyword evidence="4" id="KW-1133">Transmembrane helix</keyword>
<dbReference type="GO" id="GO:0006888">
    <property type="term" value="P:endoplasmic reticulum to Golgi vesicle-mediated transport"/>
    <property type="evidence" value="ECO:0007669"/>
    <property type="project" value="TreeGrafter"/>
</dbReference>
<dbReference type="EMBL" id="AP029265">
    <property type="protein sequence ID" value="BFF96541.1"/>
    <property type="molecule type" value="Genomic_DNA"/>
</dbReference>
<dbReference type="GO" id="GO:0005789">
    <property type="term" value="C:endoplasmic reticulum membrane"/>
    <property type="evidence" value="ECO:0007669"/>
    <property type="project" value="TreeGrafter"/>
</dbReference>
<evidence type="ECO:0000256" key="4">
    <source>
        <dbReference type="SAM" id="Phobius"/>
    </source>
</evidence>
<evidence type="ECO:0000256" key="2">
    <source>
        <dbReference type="ARBA" id="ARBA00005648"/>
    </source>
</evidence>
<keyword evidence="4" id="KW-0472">Membrane</keyword>
<name>A0AAU9FLY9_DROMD</name>
<dbReference type="Proteomes" id="UP001500889">
    <property type="component" value="Chromosome J"/>
</dbReference>
<dbReference type="GO" id="GO:0000139">
    <property type="term" value="C:Golgi membrane"/>
    <property type="evidence" value="ECO:0007669"/>
    <property type="project" value="TreeGrafter"/>
</dbReference>
<dbReference type="PANTHER" id="PTHR10984:SF25">
    <property type="entry name" value="ENDOPLASMIC RETICULUM-GOLGI INTERMEDIATE COMPARTMENT PROTEIN 3"/>
    <property type="match status" value="1"/>
</dbReference>
<feature type="domain" description="Endoplasmic reticulum vesicle transporter C-terminal" evidence="5">
    <location>
        <begin position="1"/>
        <end position="44"/>
    </location>
</feature>
<evidence type="ECO:0000256" key="1">
    <source>
        <dbReference type="ARBA" id="ARBA00004257"/>
    </source>
</evidence>
<dbReference type="GO" id="GO:0030134">
    <property type="term" value="C:COPII-coated ER to Golgi transport vesicle"/>
    <property type="evidence" value="ECO:0007669"/>
    <property type="project" value="TreeGrafter"/>
</dbReference>
<comment type="similarity">
    <text evidence="2">Belongs to the ERGIC family.</text>
</comment>